<dbReference type="InterPro" id="IPR011598">
    <property type="entry name" value="bHLH_dom"/>
</dbReference>
<evidence type="ECO:0000313" key="7">
    <source>
        <dbReference type="EMBL" id="KAK9103494.1"/>
    </source>
</evidence>
<dbReference type="GO" id="GO:0090575">
    <property type="term" value="C:RNA polymerase II transcription regulator complex"/>
    <property type="evidence" value="ECO:0007669"/>
    <property type="project" value="TreeGrafter"/>
</dbReference>
<keyword evidence="1" id="KW-0805">Transcription regulation</keyword>
<feature type="compositionally biased region" description="Polar residues" evidence="5">
    <location>
        <begin position="47"/>
        <end position="57"/>
    </location>
</feature>
<dbReference type="PANTHER" id="PTHR13935:SF106">
    <property type="entry name" value="ACHAETE-SCUTE COMPLEX PROTEIN T5-RELATED"/>
    <property type="match status" value="1"/>
</dbReference>
<feature type="domain" description="BHLH" evidence="6">
    <location>
        <begin position="97"/>
        <end position="149"/>
    </location>
</feature>
<sequence length="246" mass="28034">MMNYYSNNSSTSSAFPLQESDEINTSFHVISPSSIDPFQHHHHHQQYSTIHDQQQQTLHHHVVPPWPTNNGTLSFKLDTKGQASRPAPSSDDAMKKKKKMEHRETERQRRQEMTALYKGLRSQLPPEYIQGKRSICEHMSEAVNYIKHKEKTIKELRERRDSLIKTCRRNDSSSPCSEDDNINVIVQPSRVGIEVVISTNLRVGSVIPLSSFLELLLEEGLSVVSCVSSNANKTSVHNIQSEVLHI</sequence>
<evidence type="ECO:0000313" key="8">
    <source>
        <dbReference type="Proteomes" id="UP001417504"/>
    </source>
</evidence>
<accession>A0AAP0FA80</accession>
<dbReference type="EMBL" id="JBBNAE010000008">
    <property type="protein sequence ID" value="KAK9103494.1"/>
    <property type="molecule type" value="Genomic_DNA"/>
</dbReference>
<evidence type="ECO:0000256" key="3">
    <source>
        <dbReference type="ARBA" id="ARBA00023163"/>
    </source>
</evidence>
<dbReference type="GO" id="GO:0000977">
    <property type="term" value="F:RNA polymerase II transcription regulatory region sequence-specific DNA binding"/>
    <property type="evidence" value="ECO:0007669"/>
    <property type="project" value="TreeGrafter"/>
</dbReference>
<name>A0AAP0FA80_9MAGN</name>
<evidence type="ECO:0000256" key="5">
    <source>
        <dbReference type="SAM" id="MobiDB-lite"/>
    </source>
</evidence>
<comment type="caution">
    <text evidence="7">The sequence shown here is derived from an EMBL/GenBank/DDBJ whole genome shotgun (WGS) entry which is preliminary data.</text>
</comment>
<evidence type="ECO:0000256" key="4">
    <source>
        <dbReference type="SAM" id="Coils"/>
    </source>
</evidence>
<keyword evidence="3" id="KW-0804">Transcription</keyword>
<dbReference type="AlphaFoldDB" id="A0AAP0FA80"/>
<reference evidence="7 8" key="1">
    <citation type="submission" date="2024-01" db="EMBL/GenBank/DDBJ databases">
        <title>Genome assemblies of Stephania.</title>
        <authorList>
            <person name="Yang L."/>
        </authorList>
    </citation>
    <scope>NUCLEOTIDE SEQUENCE [LARGE SCALE GENOMIC DNA]</scope>
    <source>
        <strain evidence="7">QJT</strain>
        <tissue evidence="7">Leaf</tissue>
    </source>
</reference>
<protein>
    <recommendedName>
        <fullName evidence="6">BHLH domain-containing protein</fullName>
    </recommendedName>
</protein>
<gene>
    <name evidence="7" type="ORF">Sjap_020748</name>
</gene>
<dbReference type="InterPro" id="IPR015660">
    <property type="entry name" value="MASH1/Ascl1a-like"/>
</dbReference>
<dbReference type="GO" id="GO:0000981">
    <property type="term" value="F:DNA-binding transcription factor activity, RNA polymerase II-specific"/>
    <property type="evidence" value="ECO:0007669"/>
    <property type="project" value="TreeGrafter"/>
</dbReference>
<dbReference type="SUPFAM" id="SSF47459">
    <property type="entry name" value="HLH, helix-loop-helix DNA-binding domain"/>
    <property type="match status" value="1"/>
</dbReference>
<dbReference type="PANTHER" id="PTHR13935">
    <property type="entry name" value="ACHAETE-SCUTE TRANSCRIPTION FACTOR-RELATED"/>
    <property type="match status" value="1"/>
</dbReference>
<feature type="coiled-coil region" evidence="4">
    <location>
        <begin position="139"/>
        <end position="166"/>
    </location>
</feature>
<proteinExistence type="predicted"/>
<keyword evidence="4" id="KW-0175">Coiled coil</keyword>
<keyword evidence="8" id="KW-1185">Reference proteome</keyword>
<dbReference type="Pfam" id="PF00010">
    <property type="entry name" value="HLH"/>
    <property type="match status" value="1"/>
</dbReference>
<evidence type="ECO:0000256" key="1">
    <source>
        <dbReference type="ARBA" id="ARBA00023015"/>
    </source>
</evidence>
<feature type="region of interest" description="Disordered" evidence="5">
    <location>
        <begin position="36"/>
        <end position="109"/>
    </location>
</feature>
<dbReference type="Gene3D" id="4.10.280.10">
    <property type="entry name" value="Helix-loop-helix DNA-binding domain"/>
    <property type="match status" value="1"/>
</dbReference>
<keyword evidence="2" id="KW-0238">DNA-binding</keyword>
<dbReference type="CDD" id="cd18914">
    <property type="entry name" value="bHLH_AtORG2_like"/>
    <property type="match status" value="1"/>
</dbReference>
<evidence type="ECO:0000259" key="6">
    <source>
        <dbReference type="PROSITE" id="PS50888"/>
    </source>
</evidence>
<dbReference type="PROSITE" id="PS50888">
    <property type="entry name" value="BHLH"/>
    <property type="match status" value="1"/>
</dbReference>
<dbReference type="InterPro" id="IPR036638">
    <property type="entry name" value="HLH_DNA-bd_sf"/>
</dbReference>
<evidence type="ECO:0000256" key="2">
    <source>
        <dbReference type="ARBA" id="ARBA00023125"/>
    </source>
</evidence>
<dbReference type="GO" id="GO:0046983">
    <property type="term" value="F:protein dimerization activity"/>
    <property type="evidence" value="ECO:0007669"/>
    <property type="project" value="InterPro"/>
</dbReference>
<organism evidence="7 8">
    <name type="scientific">Stephania japonica</name>
    <dbReference type="NCBI Taxonomy" id="461633"/>
    <lineage>
        <taxon>Eukaryota</taxon>
        <taxon>Viridiplantae</taxon>
        <taxon>Streptophyta</taxon>
        <taxon>Embryophyta</taxon>
        <taxon>Tracheophyta</taxon>
        <taxon>Spermatophyta</taxon>
        <taxon>Magnoliopsida</taxon>
        <taxon>Ranunculales</taxon>
        <taxon>Menispermaceae</taxon>
        <taxon>Menispermoideae</taxon>
        <taxon>Cissampelideae</taxon>
        <taxon>Stephania</taxon>
    </lineage>
</organism>
<dbReference type="Proteomes" id="UP001417504">
    <property type="component" value="Unassembled WGS sequence"/>
</dbReference>